<keyword evidence="9" id="KW-1185">Reference proteome</keyword>
<dbReference type="Gene3D" id="1.10.10.500">
    <property type="entry name" value="Homeo-prospero domain"/>
    <property type="match status" value="1"/>
</dbReference>
<dbReference type="Proteomes" id="UP000479190">
    <property type="component" value="Unassembled WGS sequence"/>
</dbReference>
<dbReference type="PANTHER" id="PTHR12198">
    <property type="entry name" value="HOMEOBOX PROTEIN PROSPERO/PROX-1/CEH-26"/>
    <property type="match status" value="1"/>
</dbReference>
<evidence type="ECO:0000256" key="6">
    <source>
        <dbReference type="ARBA" id="ARBA00023242"/>
    </source>
</evidence>
<evidence type="ECO:0000259" key="7">
    <source>
        <dbReference type="PROSITE" id="PS51818"/>
    </source>
</evidence>
<accession>A0A6H5HX95</accession>
<evidence type="ECO:0000256" key="4">
    <source>
        <dbReference type="ARBA" id="ARBA00023155"/>
    </source>
</evidence>
<dbReference type="OrthoDB" id="10038576at2759"/>
<keyword evidence="2" id="KW-0805">Transcription regulation</keyword>
<dbReference type="GO" id="GO:0000978">
    <property type="term" value="F:RNA polymerase II cis-regulatory region sequence-specific DNA binding"/>
    <property type="evidence" value="ECO:0007669"/>
    <property type="project" value="TreeGrafter"/>
</dbReference>
<evidence type="ECO:0000256" key="3">
    <source>
        <dbReference type="ARBA" id="ARBA00023125"/>
    </source>
</evidence>
<dbReference type="GO" id="GO:0005634">
    <property type="term" value="C:nucleus"/>
    <property type="evidence" value="ECO:0007669"/>
    <property type="project" value="UniProtKB-SubCell"/>
</dbReference>
<dbReference type="InterPro" id="IPR009057">
    <property type="entry name" value="Homeodomain-like_sf"/>
</dbReference>
<dbReference type="InterPro" id="IPR023082">
    <property type="entry name" value="Homeo_prospero_dom"/>
</dbReference>
<dbReference type="EMBL" id="CADCXV010000113">
    <property type="protein sequence ID" value="CAB0028274.1"/>
    <property type="molecule type" value="Genomic_DNA"/>
</dbReference>
<gene>
    <name evidence="8" type="ORF">TBRA_LOCUS474</name>
</gene>
<dbReference type="GO" id="GO:0007399">
    <property type="term" value="P:nervous system development"/>
    <property type="evidence" value="ECO:0007669"/>
    <property type="project" value="UniProtKB-ARBA"/>
</dbReference>
<organism evidence="8 9">
    <name type="scientific">Trichogramma brassicae</name>
    <dbReference type="NCBI Taxonomy" id="86971"/>
    <lineage>
        <taxon>Eukaryota</taxon>
        <taxon>Metazoa</taxon>
        <taxon>Ecdysozoa</taxon>
        <taxon>Arthropoda</taxon>
        <taxon>Hexapoda</taxon>
        <taxon>Insecta</taxon>
        <taxon>Pterygota</taxon>
        <taxon>Neoptera</taxon>
        <taxon>Endopterygota</taxon>
        <taxon>Hymenoptera</taxon>
        <taxon>Apocrita</taxon>
        <taxon>Proctotrupomorpha</taxon>
        <taxon>Chalcidoidea</taxon>
        <taxon>Trichogrammatidae</taxon>
        <taxon>Trichogramma</taxon>
    </lineage>
</organism>
<dbReference type="GO" id="GO:0048468">
    <property type="term" value="P:cell development"/>
    <property type="evidence" value="ECO:0007669"/>
    <property type="project" value="UniProtKB-ARBA"/>
</dbReference>
<evidence type="ECO:0000256" key="1">
    <source>
        <dbReference type="ARBA" id="ARBA00004123"/>
    </source>
</evidence>
<sequence>MANPAKKSLFCSRATLLSQANLRMYSRIYIDVDERARETKPLREFYYIQMEKYARQAVAEGIKCVEDLKVVGDSEIYRVLNLHYNRNNHIEVWNPQHDTTRIHFFASDHAEPSTLLLRFSLIYKYNKSTRLQKTHHYKSAMSRDTFTPTHHTRIL</sequence>
<dbReference type="InterPro" id="IPR037131">
    <property type="entry name" value="Homeo_prospero_dom_sf"/>
</dbReference>
<dbReference type="PROSITE" id="PS51818">
    <property type="entry name" value="HOMEO_PROSPERO"/>
    <property type="match status" value="1"/>
</dbReference>
<dbReference type="InterPro" id="IPR039350">
    <property type="entry name" value="Prospero_homeodomain"/>
</dbReference>
<evidence type="ECO:0000313" key="9">
    <source>
        <dbReference type="Proteomes" id="UP000479190"/>
    </source>
</evidence>
<keyword evidence="6" id="KW-0539">Nucleus</keyword>
<name>A0A6H5HX95_9HYME</name>
<proteinExistence type="predicted"/>
<evidence type="ECO:0000313" key="8">
    <source>
        <dbReference type="EMBL" id="CAB0028274.1"/>
    </source>
</evidence>
<keyword evidence="3" id="KW-0238">DNA-binding</keyword>
<protein>
    <recommendedName>
        <fullName evidence="7">Prospero domain-containing protein</fullName>
    </recommendedName>
</protein>
<evidence type="ECO:0000256" key="5">
    <source>
        <dbReference type="ARBA" id="ARBA00023163"/>
    </source>
</evidence>
<feature type="domain" description="Prospero" evidence="7">
    <location>
        <begin position="1"/>
        <end position="155"/>
    </location>
</feature>
<dbReference type="PANTHER" id="PTHR12198:SF0">
    <property type="entry name" value="HOMEOBOX PROTEIN PROSPERO"/>
    <property type="match status" value="1"/>
</dbReference>
<dbReference type="AlphaFoldDB" id="A0A6H5HX95"/>
<evidence type="ECO:0000256" key="2">
    <source>
        <dbReference type="ARBA" id="ARBA00023015"/>
    </source>
</evidence>
<comment type="subcellular location">
    <subcellularLocation>
        <location evidence="1">Nucleus</location>
    </subcellularLocation>
</comment>
<dbReference type="GO" id="GO:0000981">
    <property type="term" value="F:DNA-binding transcription factor activity, RNA polymerase II-specific"/>
    <property type="evidence" value="ECO:0007669"/>
    <property type="project" value="TreeGrafter"/>
</dbReference>
<keyword evidence="5" id="KW-0804">Transcription</keyword>
<dbReference type="Pfam" id="PF05044">
    <property type="entry name" value="HPD"/>
    <property type="match status" value="1"/>
</dbReference>
<dbReference type="SUPFAM" id="SSF46689">
    <property type="entry name" value="Homeodomain-like"/>
    <property type="match status" value="1"/>
</dbReference>
<keyword evidence="4" id="KW-0371">Homeobox</keyword>
<reference evidence="8 9" key="1">
    <citation type="submission" date="2020-02" db="EMBL/GenBank/DDBJ databases">
        <authorList>
            <person name="Ferguson B K."/>
        </authorList>
    </citation>
    <scope>NUCLEOTIDE SEQUENCE [LARGE SCALE GENOMIC DNA]</scope>
</reference>